<sequence length="269" mass="27707">MSADPLGRELLALAEAAAREAGALIARYAAEGFAVGTKTTVTDMVTEADRAAERLIAERLLGARPGDGFVGEEGAREAGSSGVRWVVDPLDGTTNFIYGIPAYAVSIAAERDGSVVAGVVHDVVHGLTYAAVRGGGATCNGRPIRVRERAQLATALVGTGFAYDPARRAEQAAVLARVLPAVRDIRRMGSAALDLAHVACGMLDGYYEYRLNPWDIAAGGLLVEEAGGLVGGFGGRSFAEGYVVAAGPAVFAELSALVETAYRAAARGA</sequence>
<evidence type="ECO:0000256" key="1">
    <source>
        <dbReference type="ARBA" id="ARBA00001033"/>
    </source>
</evidence>
<comment type="caution">
    <text evidence="9">The sequence shown here is derived from an EMBL/GenBank/DDBJ whole genome shotgun (WGS) entry which is preliminary data.</text>
</comment>
<evidence type="ECO:0000256" key="8">
    <source>
        <dbReference type="RuleBase" id="RU364068"/>
    </source>
</evidence>
<dbReference type="Gene3D" id="3.30.540.10">
    <property type="entry name" value="Fructose-1,6-Bisphosphatase, subunit A, domain 1"/>
    <property type="match status" value="1"/>
</dbReference>
<comment type="cofactor">
    <cofactor evidence="2 7 8">
        <name>Mg(2+)</name>
        <dbReference type="ChEBI" id="CHEBI:18420"/>
    </cofactor>
</comment>
<dbReference type="GO" id="GO:0008934">
    <property type="term" value="F:inositol monophosphate 1-phosphatase activity"/>
    <property type="evidence" value="ECO:0007669"/>
    <property type="project" value="InterPro"/>
</dbReference>
<dbReference type="InterPro" id="IPR033942">
    <property type="entry name" value="IMPase"/>
</dbReference>
<evidence type="ECO:0000256" key="4">
    <source>
        <dbReference type="ARBA" id="ARBA00022723"/>
    </source>
</evidence>
<proteinExistence type="inferred from homology"/>
<evidence type="ECO:0000256" key="6">
    <source>
        <dbReference type="ARBA" id="ARBA00022842"/>
    </source>
</evidence>
<dbReference type="PRINTS" id="PR00377">
    <property type="entry name" value="IMPHPHTASES"/>
</dbReference>
<feature type="binding site" evidence="7">
    <location>
        <position position="72"/>
    </location>
    <ligand>
        <name>Mg(2+)</name>
        <dbReference type="ChEBI" id="CHEBI:18420"/>
        <label>1</label>
        <note>catalytic</note>
    </ligand>
</feature>
<dbReference type="GO" id="GO:0007165">
    <property type="term" value="P:signal transduction"/>
    <property type="evidence" value="ECO:0007669"/>
    <property type="project" value="TreeGrafter"/>
</dbReference>
<dbReference type="RefSeq" id="WP_098502626.1">
    <property type="nucleotide sequence ID" value="NZ_PDJQ01000001.1"/>
</dbReference>
<protein>
    <recommendedName>
        <fullName evidence="8">Inositol-1-monophosphatase</fullName>
        <ecNumber evidence="8">3.1.3.25</ecNumber>
    </recommendedName>
</protein>
<accession>A0A2A9HDD1</accession>
<organism evidence="9 10">
    <name type="scientific">Tepidiforma thermophila (strain KCTC 52669 / CGMCC 1.13589 / G233)</name>
    <dbReference type="NCBI Taxonomy" id="2761530"/>
    <lineage>
        <taxon>Bacteria</taxon>
        <taxon>Bacillati</taxon>
        <taxon>Chloroflexota</taxon>
        <taxon>Tepidiformia</taxon>
        <taxon>Tepidiformales</taxon>
        <taxon>Tepidiformaceae</taxon>
        <taxon>Tepidiforma</taxon>
    </lineage>
</organism>
<dbReference type="PROSITE" id="PS00630">
    <property type="entry name" value="IMP_2"/>
    <property type="match status" value="1"/>
</dbReference>
<evidence type="ECO:0000256" key="5">
    <source>
        <dbReference type="ARBA" id="ARBA00022801"/>
    </source>
</evidence>
<keyword evidence="5 8" id="KW-0378">Hydrolase</keyword>
<evidence type="ECO:0000256" key="2">
    <source>
        <dbReference type="ARBA" id="ARBA00001946"/>
    </source>
</evidence>
<reference evidence="9 10" key="1">
    <citation type="submission" date="2017-09" db="EMBL/GenBank/DDBJ databases">
        <title>Sequencing the genomes of two abundant thermophiles in Great Basin hot springs: Thermocrinis jamiesonii and novel Chloroflexi Thermoflexus hugenholtzii.</title>
        <authorList>
            <person name="Hedlund B."/>
        </authorList>
    </citation>
    <scope>NUCLEOTIDE SEQUENCE [LARGE SCALE GENOMIC DNA]</scope>
    <source>
        <strain evidence="9 10">G233</strain>
    </source>
</reference>
<evidence type="ECO:0000256" key="3">
    <source>
        <dbReference type="ARBA" id="ARBA00009759"/>
    </source>
</evidence>
<dbReference type="GO" id="GO:0006020">
    <property type="term" value="P:inositol metabolic process"/>
    <property type="evidence" value="ECO:0007669"/>
    <property type="project" value="TreeGrafter"/>
</dbReference>
<keyword evidence="10" id="KW-1185">Reference proteome</keyword>
<evidence type="ECO:0000256" key="7">
    <source>
        <dbReference type="PIRSR" id="PIRSR600760-2"/>
    </source>
</evidence>
<dbReference type="PANTHER" id="PTHR20854:SF4">
    <property type="entry name" value="INOSITOL-1-MONOPHOSPHATASE-RELATED"/>
    <property type="match status" value="1"/>
</dbReference>
<dbReference type="InterPro" id="IPR020550">
    <property type="entry name" value="Inositol_monophosphatase_CS"/>
</dbReference>
<dbReference type="FunFam" id="3.30.540.10:FF:000003">
    <property type="entry name" value="Inositol-1-monophosphatase"/>
    <property type="match status" value="1"/>
</dbReference>
<name>A0A2A9HDD1_TEPT2</name>
<keyword evidence="6 7" id="KW-0460">Magnesium</keyword>
<comment type="catalytic activity">
    <reaction evidence="1 8">
        <text>a myo-inositol phosphate + H2O = myo-inositol + phosphate</text>
        <dbReference type="Rhea" id="RHEA:24056"/>
        <dbReference type="ChEBI" id="CHEBI:15377"/>
        <dbReference type="ChEBI" id="CHEBI:17268"/>
        <dbReference type="ChEBI" id="CHEBI:43474"/>
        <dbReference type="ChEBI" id="CHEBI:84139"/>
        <dbReference type="EC" id="3.1.3.25"/>
    </reaction>
</comment>
<evidence type="ECO:0000313" key="10">
    <source>
        <dbReference type="Proteomes" id="UP000223071"/>
    </source>
</evidence>
<dbReference type="CDD" id="cd01639">
    <property type="entry name" value="IMPase"/>
    <property type="match status" value="1"/>
</dbReference>
<feature type="binding site" evidence="7">
    <location>
        <position position="90"/>
    </location>
    <ligand>
        <name>Mg(2+)</name>
        <dbReference type="ChEBI" id="CHEBI:18420"/>
        <label>2</label>
    </ligand>
</feature>
<dbReference type="SUPFAM" id="SSF56655">
    <property type="entry name" value="Carbohydrate phosphatase"/>
    <property type="match status" value="1"/>
</dbReference>
<feature type="binding site" evidence="7">
    <location>
        <position position="215"/>
    </location>
    <ligand>
        <name>Mg(2+)</name>
        <dbReference type="ChEBI" id="CHEBI:18420"/>
        <label>1</label>
        <note>catalytic</note>
    </ligand>
</feature>
<evidence type="ECO:0000313" key="9">
    <source>
        <dbReference type="EMBL" id="PFG73152.1"/>
    </source>
</evidence>
<dbReference type="InterPro" id="IPR000760">
    <property type="entry name" value="Inositol_monophosphatase-like"/>
</dbReference>
<dbReference type="Pfam" id="PF00459">
    <property type="entry name" value="Inositol_P"/>
    <property type="match status" value="1"/>
</dbReference>
<feature type="binding site" evidence="7">
    <location>
        <position position="88"/>
    </location>
    <ligand>
        <name>Mg(2+)</name>
        <dbReference type="ChEBI" id="CHEBI:18420"/>
        <label>1</label>
        <note>catalytic</note>
    </ligand>
</feature>
<dbReference type="PANTHER" id="PTHR20854">
    <property type="entry name" value="INOSITOL MONOPHOSPHATASE"/>
    <property type="match status" value="1"/>
</dbReference>
<comment type="similarity">
    <text evidence="3 8">Belongs to the inositol monophosphatase superfamily.</text>
</comment>
<feature type="binding site" evidence="7">
    <location>
        <position position="91"/>
    </location>
    <ligand>
        <name>Mg(2+)</name>
        <dbReference type="ChEBI" id="CHEBI:18420"/>
        <label>1</label>
        <note>catalytic</note>
    </ligand>
</feature>
<dbReference type="GO" id="GO:0046854">
    <property type="term" value="P:phosphatidylinositol phosphate biosynthetic process"/>
    <property type="evidence" value="ECO:0007669"/>
    <property type="project" value="InterPro"/>
</dbReference>
<dbReference type="PROSITE" id="PS00629">
    <property type="entry name" value="IMP_1"/>
    <property type="match status" value="1"/>
</dbReference>
<dbReference type="InterPro" id="IPR020583">
    <property type="entry name" value="Inositol_monoP_metal-BS"/>
</dbReference>
<dbReference type="GO" id="GO:0046872">
    <property type="term" value="F:metal ion binding"/>
    <property type="evidence" value="ECO:0007669"/>
    <property type="project" value="UniProtKB-KW"/>
</dbReference>
<dbReference type="AlphaFoldDB" id="A0A2A9HDD1"/>
<keyword evidence="4 7" id="KW-0479">Metal-binding</keyword>
<dbReference type="EMBL" id="PDJQ01000001">
    <property type="protein sequence ID" value="PFG73152.1"/>
    <property type="molecule type" value="Genomic_DNA"/>
</dbReference>
<gene>
    <name evidence="9" type="ORF">A9A59_0347</name>
</gene>
<dbReference type="EC" id="3.1.3.25" evidence="8"/>
<dbReference type="Proteomes" id="UP000223071">
    <property type="component" value="Unassembled WGS sequence"/>
</dbReference>
<dbReference type="Gene3D" id="3.40.190.80">
    <property type="match status" value="1"/>
</dbReference>